<evidence type="ECO:0000313" key="1">
    <source>
        <dbReference type="EMBL" id="RJY01904.1"/>
    </source>
</evidence>
<organism evidence="1 2">
    <name type="scientific">Parashewanella spongiae</name>
    <dbReference type="NCBI Taxonomy" id="342950"/>
    <lineage>
        <taxon>Bacteria</taxon>
        <taxon>Pseudomonadati</taxon>
        <taxon>Pseudomonadota</taxon>
        <taxon>Gammaproteobacteria</taxon>
        <taxon>Alteromonadales</taxon>
        <taxon>Shewanellaceae</taxon>
        <taxon>Parashewanella</taxon>
    </lineage>
</organism>
<reference evidence="1 2" key="1">
    <citation type="submission" date="2018-09" db="EMBL/GenBank/DDBJ databases">
        <title>Phylogeny of the Shewanellaceae, and recommendation for two new genera, Pseudoshewanella and Parashewanella.</title>
        <authorList>
            <person name="Wang G."/>
        </authorList>
    </citation>
    <scope>NUCLEOTIDE SEQUENCE [LARGE SCALE GENOMIC DNA]</scope>
    <source>
        <strain evidence="1 2">KCTC 22492</strain>
    </source>
</reference>
<dbReference type="Proteomes" id="UP000273022">
    <property type="component" value="Unassembled WGS sequence"/>
</dbReference>
<protein>
    <submittedName>
        <fullName evidence="1">Uncharacterized protein</fullName>
    </submittedName>
</protein>
<name>A0A3A6T2T9_9GAMM</name>
<dbReference type="EMBL" id="QYYH01000238">
    <property type="protein sequence ID" value="RJY01904.1"/>
    <property type="molecule type" value="Genomic_DNA"/>
</dbReference>
<dbReference type="AlphaFoldDB" id="A0A3A6T2T9"/>
<evidence type="ECO:0000313" key="2">
    <source>
        <dbReference type="Proteomes" id="UP000273022"/>
    </source>
</evidence>
<gene>
    <name evidence="1" type="ORF">D5R81_19620</name>
</gene>
<comment type="caution">
    <text evidence="1">The sequence shown here is derived from an EMBL/GenBank/DDBJ whole genome shotgun (WGS) entry which is preliminary data.</text>
</comment>
<accession>A0A3A6T2T9</accession>
<keyword evidence="2" id="KW-1185">Reference proteome</keyword>
<proteinExistence type="predicted"/>
<feature type="non-terminal residue" evidence="1">
    <location>
        <position position="1"/>
    </location>
</feature>
<sequence length="66" mass="7803">NKYRYMILSSPMTMVYQNSFNCRIHMNGLLVQFQQRLETSKGRSNLQTLFNLETSVDCVLKRRKNG</sequence>